<dbReference type="KEGG" id="pll:I858_015620"/>
<reference evidence="1" key="1">
    <citation type="submission" date="2016-10" db="EMBL/GenBank/DDBJ databases">
        <authorList>
            <person name="See-Too W.S."/>
        </authorList>
    </citation>
    <scope>NUCLEOTIDE SEQUENCE</scope>
    <source>
        <strain evidence="1">L10.15</strain>
    </source>
</reference>
<dbReference type="Proteomes" id="UP000053354">
    <property type="component" value="Chromosome"/>
</dbReference>
<evidence type="ECO:0000313" key="1">
    <source>
        <dbReference type="EMBL" id="ANU28418.1"/>
    </source>
</evidence>
<dbReference type="EMBL" id="CP016540">
    <property type="protein sequence ID" value="ANU28418.1"/>
    <property type="molecule type" value="Genomic_DNA"/>
</dbReference>
<dbReference type="AlphaFoldDB" id="A0A1B1S5F3"/>
<name>A0A1B1S5F3_9BACL</name>
<protein>
    <submittedName>
        <fullName evidence="1">Uncharacterized protein</fullName>
    </submittedName>
</protein>
<gene>
    <name evidence="1" type="ORF">I858_015620</name>
</gene>
<proteinExistence type="predicted"/>
<accession>A0A1B1S5F3</accession>
<sequence>MDKNKIQEILQAIEGINFSDWSRFKARVDSHFSSKADKLVLDDSSKLKINLEVDFNLRRFGDRSD</sequence>
<keyword evidence="2" id="KW-1185">Reference proteome</keyword>
<organism evidence="1 2">
    <name type="scientific">Planococcus versutus</name>
    <dbReference type="NCBI Taxonomy" id="1302659"/>
    <lineage>
        <taxon>Bacteria</taxon>
        <taxon>Bacillati</taxon>
        <taxon>Bacillota</taxon>
        <taxon>Bacilli</taxon>
        <taxon>Bacillales</taxon>
        <taxon>Caryophanaceae</taxon>
        <taxon>Planococcus</taxon>
    </lineage>
</organism>
<evidence type="ECO:0000313" key="2">
    <source>
        <dbReference type="Proteomes" id="UP000053354"/>
    </source>
</evidence>